<dbReference type="KEGG" id="chm:B842_01315"/>
<gene>
    <name evidence="2" type="ORF">B842_01315</name>
</gene>
<keyword evidence="1" id="KW-0812">Transmembrane</keyword>
<dbReference type="OrthoDB" id="4424949at2"/>
<evidence type="ECO:0000313" key="2">
    <source>
        <dbReference type="EMBL" id="AJE32119.1"/>
    </source>
</evidence>
<organism evidence="2 3">
    <name type="scientific">Corynebacterium humireducens NBRC 106098 = DSM 45392</name>
    <dbReference type="NCBI Taxonomy" id="1223515"/>
    <lineage>
        <taxon>Bacteria</taxon>
        <taxon>Bacillati</taxon>
        <taxon>Actinomycetota</taxon>
        <taxon>Actinomycetes</taxon>
        <taxon>Mycobacteriales</taxon>
        <taxon>Corynebacteriaceae</taxon>
        <taxon>Corynebacterium</taxon>
    </lineage>
</organism>
<protein>
    <recommendedName>
        <fullName evidence="4">DUF2993 domain-containing protein</fullName>
    </recommendedName>
</protein>
<dbReference type="Pfam" id="PF11209">
    <property type="entry name" value="LmeA"/>
    <property type="match status" value="1"/>
</dbReference>
<keyword evidence="1" id="KW-0472">Membrane</keyword>
<evidence type="ECO:0000256" key="1">
    <source>
        <dbReference type="SAM" id="Phobius"/>
    </source>
</evidence>
<dbReference type="InterPro" id="IPR021373">
    <property type="entry name" value="DUF2993"/>
</dbReference>
<dbReference type="STRING" id="1223515.B842_01315"/>
<accession>A0A0B5D8L4</accession>
<evidence type="ECO:0008006" key="4">
    <source>
        <dbReference type="Google" id="ProtNLM"/>
    </source>
</evidence>
<keyword evidence="1" id="KW-1133">Transmembrane helix</keyword>
<dbReference type="RefSeq" id="WP_052437667.1">
    <property type="nucleotide sequence ID" value="NZ_BCSU01000011.1"/>
</dbReference>
<dbReference type="AlphaFoldDB" id="A0A0B5D8L4"/>
<sequence>MASARSASSAIWKFIVGILVAVLVILLVAEFGLRWYIGNELRSGFQEQAAHDDVTLEEDPTIAFGANPLVLSVVRGTIPHVEISVPSTLQVTDQAVLGQPAAVATLTDLDISDPNNPVAAHLVTTAEVPDSYMLATIQHSMRDNDADGFIQVTDLRSNPAEGTLDVTFNNGIAVLNLVPSPVDGALTFEAVGASLFGFNLPRQVSDVITQGLQQGVQEQAGDFRIEDFEVVEGGANLTLTGTNVELSRVADTQLPRS</sequence>
<dbReference type="Proteomes" id="UP000031524">
    <property type="component" value="Chromosome"/>
</dbReference>
<feature type="transmembrane region" description="Helical" evidence="1">
    <location>
        <begin position="12"/>
        <end position="37"/>
    </location>
</feature>
<reference evidence="2 3" key="1">
    <citation type="submission" date="2013-04" db="EMBL/GenBank/DDBJ databases">
        <title>Complete genome sequence of Corynebacterium humireducens DSM 45392(T), isolated from a wastewater-fed microbial fuel cell.</title>
        <authorList>
            <person name="Ruckert C."/>
            <person name="Albersmeier A."/>
            <person name="Kalinowski J."/>
        </authorList>
    </citation>
    <scope>NUCLEOTIDE SEQUENCE [LARGE SCALE GENOMIC DNA]</scope>
    <source>
        <strain evidence="3">MFC-5</strain>
    </source>
</reference>
<proteinExistence type="predicted"/>
<evidence type="ECO:0000313" key="3">
    <source>
        <dbReference type="Proteomes" id="UP000031524"/>
    </source>
</evidence>
<dbReference type="EMBL" id="CP005286">
    <property type="protein sequence ID" value="AJE32119.1"/>
    <property type="molecule type" value="Genomic_DNA"/>
</dbReference>
<name>A0A0B5D8L4_9CORY</name>
<keyword evidence="3" id="KW-1185">Reference proteome</keyword>
<dbReference type="HOGENOM" id="CLU_058016_0_0_11"/>